<dbReference type="InterPro" id="IPR036388">
    <property type="entry name" value="WH-like_DNA-bd_sf"/>
</dbReference>
<dbReference type="Gene3D" id="3.80.10.10">
    <property type="entry name" value="Ribonuclease Inhibitor"/>
    <property type="match status" value="2"/>
</dbReference>
<dbReference type="PRINTS" id="PR00364">
    <property type="entry name" value="DISEASERSIST"/>
</dbReference>
<keyword evidence="2" id="KW-0433">Leucine-rich repeat</keyword>
<dbReference type="Pfam" id="PF23247">
    <property type="entry name" value="LRR_RPS2"/>
    <property type="match status" value="1"/>
</dbReference>
<reference evidence="12" key="1">
    <citation type="submission" date="2025-08" db="UniProtKB">
        <authorList>
            <consortium name="RefSeq"/>
        </authorList>
    </citation>
    <scope>IDENTIFICATION</scope>
    <source>
        <tissue evidence="12">Seedling</tissue>
    </source>
</reference>
<dbReference type="InterPro" id="IPR042197">
    <property type="entry name" value="Apaf_helical"/>
</dbReference>
<dbReference type="Pfam" id="PF00931">
    <property type="entry name" value="NB-ARC"/>
    <property type="match status" value="1"/>
</dbReference>
<feature type="domain" description="Disease resistance protein At4g27190-like leucine-rich repeats" evidence="9">
    <location>
        <begin position="1061"/>
        <end position="1120"/>
    </location>
</feature>
<feature type="domain" description="Disease resistance R13L4/SHOC-2-like LRR" evidence="10">
    <location>
        <begin position="576"/>
        <end position="660"/>
    </location>
</feature>
<dbReference type="InterPro" id="IPR057135">
    <property type="entry name" value="At4g27190-like_LRR"/>
</dbReference>
<evidence type="ECO:0000256" key="7">
    <source>
        <dbReference type="SAM" id="Coils"/>
    </source>
</evidence>
<keyword evidence="11" id="KW-1185">Reference proteome</keyword>
<keyword evidence="5" id="KW-0611">Plant defense</keyword>
<dbReference type="SUPFAM" id="SSF52058">
    <property type="entry name" value="L domain-like"/>
    <property type="match status" value="1"/>
</dbReference>
<dbReference type="InterPro" id="IPR002182">
    <property type="entry name" value="NB-ARC"/>
</dbReference>
<name>A0ABM3ZVK8_ZIZJJ</name>
<accession>A0ABM3ZVK8</accession>
<feature type="coiled-coil region" evidence="7">
    <location>
        <begin position="232"/>
        <end position="259"/>
    </location>
</feature>
<evidence type="ECO:0000256" key="3">
    <source>
        <dbReference type="ARBA" id="ARBA00022737"/>
    </source>
</evidence>
<gene>
    <name evidence="12" type="primary">LOC125419562</name>
</gene>
<keyword evidence="6" id="KW-0067">ATP-binding</keyword>
<keyword evidence="4" id="KW-0547">Nucleotide-binding</keyword>
<evidence type="ECO:0000256" key="6">
    <source>
        <dbReference type="ARBA" id="ARBA00022840"/>
    </source>
</evidence>
<dbReference type="InterPro" id="IPR027417">
    <property type="entry name" value="P-loop_NTPase"/>
</dbReference>
<evidence type="ECO:0000313" key="12">
    <source>
        <dbReference type="RefSeq" id="XP_060668516.1"/>
    </source>
</evidence>
<dbReference type="PANTHER" id="PTHR33463:SF203">
    <property type="entry name" value="AAA+ ATPASE DOMAIN-CONTAINING PROTEIN"/>
    <property type="match status" value="1"/>
</dbReference>
<organism evidence="11 12">
    <name type="scientific">Ziziphus jujuba</name>
    <name type="common">Chinese jujube</name>
    <name type="synonym">Ziziphus sativa</name>
    <dbReference type="NCBI Taxonomy" id="326968"/>
    <lineage>
        <taxon>Eukaryota</taxon>
        <taxon>Viridiplantae</taxon>
        <taxon>Streptophyta</taxon>
        <taxon>Embryophyta</taxon>
        <taxon>Tracheophyta</taxon>
        <taxon>Spermatophyta</taxon>
        <taxon>Magnoliopsida</taxon>
        <taxon>eudicotyledons</taxon>
        <taxon>Gunneridae</taxon>
        <taxon>Pentapetalae</taxon>
        <taxon>rosids</taxon>
        <taxon>fabids</taxon>
        <taxon>Rosales</taxon>
        <taxon>Rhamnaceae</taxon>
        <taxon>Paliureae</taxon>
        <taxon>Ziziphus</taxon>
    </lineage>
</organism>
<protein>
    <submittedName>
        <fullName evidence="12">Disease resistance protein At4g27190-like</fullName>
    </submittedName>
</protein>
<dbReference type="PANTHER" id="PTHR33463">
    <property type="entry name" value="NB-ARC DOMAIN-CONTAINING PROTEIN-RELATED"/>
    <property type="match status" value="1"/>
</dbReference>
<dbReference type="Gene3D" id="3.40.50.300">
    <property type="entry name" value="P-loop containing nucleotide triphosphate hydrolases"/>
    <property type="match status" value="1"/>
</dbReference>
<sequence length="1120" mass="127725">MEIITSIISKIGEMLVEPTGRQLGYLFPYKVNIKALEDEIDKLKNRRDDVQRLIDATIRNSEVIRAEVKRWVSDVDKITNELEKFLKEDATADKMCFHGSCPNLKLPHSLGRKAKKYAEGVLKLQQEGKFDRISYPAPPTRMHFSSSSMKDFNSRKKILNQVMEALRNEKVSVTAICGMGGIGKTTMAKEVAKRAKDEKLFREVVMVKVSQNPNVGRIQDTIADFLGLKFDQKSEEGRAEKLRQNLENTENILVILDDLWDELDLEAVGIPDACKILLTSRNEDVCKQMKSQEIFPIKVLSEDEAWKLFEEVAGISNCTRDLHKVAKKVANECKGLPGAIVTVGRALENRDESDWNDALLKLEKSIPYSMLKTDIEVYSRIKLSYDLLRSEEAKSCFLLCCLFPADYDISIETLVRYGKGLRLFQETGTMEQTRIRVHTLVGHLKRCFLLMDGNKEECVRMHDIVRDVAISIASRKEHGGLVVKCDNQMEEWPEIDSSEMEHCTAISLVFKQIKKHPDSLACPNLKLLSLSSTTVKYLFMLEDHVHKLELSENFFEGIKEIKVFAFQCIYVQTLPASLQMLQNLRTLHLEYCVLGDISRIGGLEMLEILSLIGSEIQELPKEIGNLQHLKVLDMTGCSRCVRIPCGVLSRLTTLEELKIFPFKRWSSLEGNEEKTSASLDEIIPRDLKVLNVWMPKMEFVPRNFPFKDLTRFYINVGTIDTDEDDSLFGNFLQLRGVSADSIKQSGIHPMVNKCEHLRLYEVYDLKNLFPLFDEEEQDGFPWLRTLEVRGCNDMEYVMKFTSNNNRTDLHVPNIFPLLEKLNLKDLDGLKGIFHYNSDDLQLPPTDHQFVRKERISTASSLPRGFPQLQSLCVENCPSLEEIVSVWNRKTDDLINTSTSDDMILFPKLTYLTLQELPSLISLCRAIDDEAGTRPPKDADGVESSTDKMNTPSKILVPFRCMKWLPSLEKLTVYKCGSIKVLFSFHGHDSPQLDPINSNITNNINVDQPNDSENLSHKKCCLIGCLPCSNRARKPNIIQNSQEIIDTSHLTKDVDQDRQLDNHKEEWLMNLKDLCVASCDSLEVVFDYGEGPLAPALNKLESLKLISLKNLMHIWKKGPQQ</sequence>
<dbReference type="InterPro" id="IPR032675">
    <property type="entry name" value="LRR_dom_sf"/>
</dbReference>
<dbReference type="GeneID" id="125419562"/>
<proteinExistence type="inferred from homology"/>
<feature type="coiled-coil region" evidence="7">
    <location>
        <begin position="33"/>
        <end position="60"/>
    </location>
</feature>
<evidence type="ECO:0000256" key="5">
    <source>
        <dbReference type="ARBA" id="ARBA00022821"/>
    </source>
</evidence>
<dbReference type="RefSeq" id="XP_060668516.1">
    <property type="nucleotide sequence ID" value="XM_060812533.1"/>
</dbReference>
<dbReference type="Gene3D" id="1.10.8.430">
    <property type="entry name" value="Helical domain of apoptotic protease-activating factors"/>
    <property type="match status" value="1"/>
</dbReference>
<dbReference type="SUPFAM" id="SSF52540">
    <property type="entry name" value="P-loop containing nucleoside triphosphate hydrolases"/>
    <property type="match status" value="1"/>
</dbReference>
<evidence type="ECO:0000256" key="1">
    <source>
        <dbReference type="ARBA" id="ARBA00008894"/>
    </source>
</evidence>
<feature type="domain" description="NB-ARC" evidence="8">
    <location>
        <begin position="156"/>
        <end position="314"/>
    </location>
</feature>
<dbReference type="Proteomes" id="UP001652623">
    <property type="component" value="Chromosome 11"/>
</dbReference>
<evidence type="ECO:0000313" key="11">
    <source>
        <dbReference type="Proteomes" id="UP001652623"/>
    </source>
</evidence>
<dbReference type="InterPro" id="IPR055414">
    <property type="entry name" value="LRR_R13L4/SHOC2-like"/>
</dbReference>
<evidence type="ECO:0000256" key="4">
    <source>
        <dbReference type="ARBA" id="ARBA00022741"/>
    </source>
</evidence>
<keyword evidence="7" id="KW-0175">Coiled coil</keyword>
<evidence type="ECO:0000259" key="8">
    <source>
        <dbReference type="Pfam" id="PF00931"/>
    </source>
</evidence>
<evidence type="ECO:0000256" key="2">
    <source>
        <dbReference type="ARBA" id="ARBA00022614"/>
    </source>
</evidence>
<evidence type="ECO:0000259" key="9">
    <source>
        <dbReference type="Pfam" id="PF23247"/>
    </source>
</evidence>
<dbReference type="Gene3D" id="1.10.10.10">
    <property type="entry name" value="Winged helix-like DNA-binding domain superfamily/Winged helix DNA-binding domain"/>
    <property type="match status" value="1"/>
</dbReference>
<evidence type="ECO:0000259" key="10">
    <source>
        <dbReference type="Pfam" id="PF23598"/>
    </source>
</evidence>
<comment type="similarity">
    <text evidence="1">Belongs to the disease resistance NB-LRR family.</text>
</comment>
<dbReference type="Pfam" id="PF23598">
    <property type="entry name" value="LRR_14"/>
    <property type="match status" value="1"/>
</dbReference>
<keyword evidence="3" id="KW-0677">Repeat</keyword>
<dbReference type="InterPro" id="IPR050905">
    <property type="entry name" value="Plant_NBS-LRR"/>
</dbReference>